<proteinExistence type="predicted"/>
<dbReference type="EMBL" id="PVNL01000052">
    <property type="protein sequence ID" value="PRQ07548.1"/>
    <property type="molecule type" value="Genomic_DNA"/>
</dbReference>
<evidence type="ECO:0000313" key="3">
    <source>
        <dbReference type="Proteomes" id="UP000238823"/>
    </source>
</evidence>
<dbReference type="InterPro" id="IPR002509">
    <property type="entry name" value="NODB_dom"/>
</dbReference>
<dbReference type="InterPro" id="IPR041164">
    <property type="entry name" value="LDcluster4"/>
</dbReference>
<dbReference type="RefSeq" id="WP_106089786.1">
    <property type="nucleotide sequence ID" value="NZ_PVNL01000052.1"/>
</dbReference>
<dbReference type="Gene3D" id="3.20.20.370">
    <property type="entry name" value="Glycoside hydrolase/deacetylase"/>
    <property type="match status" value="1"/>
</dbReference>
<dbReference type="PANTHER" id="PTHR43393">
    <property type="entry name" value="CYTOKININ RIBOSIDE 5'-MONOPHOSPHATE PHOSPHORIBOHYDROLASE"/>
    <property type="match status" value="1"/>
</dbReference>
<accession>A0A2S9YR42</accession>
<dbReference type="GO" id="GO:0005975">
    <property type="term" value="P:carbohydrate metabolic process"/>
    <property type="evidence" value="ECO:0007669"/>
    <property type="project" value="InterPro"/>
</dbReference>
<dbReference type="InterPro" id="IPR052341">
    <property type="entry name" value="LOG_family_nucleotidases"/>
</dbReference>
<dbReference type="Proteomes" id="UP000238823">
    <property type="component" value="Unassembled WGS sequence"/>
</dbReference>
<gene>
    <name evidence="2" type="ORF">ENSA7_27680</name>
</gene>
<name>A0A2S9YR42_9BACT</name>
<dbReference type="PANTHER" id="PTHR43393:SF3">
    <property type="entry name" value="LYSINE DECARBOXYLASE-LIKE PROTEIN"/>
    <property type="match status" value="1"/>
</dbReference>
<comment type="caution">
    <text evidence="2">The sequence shown here is derived from an EMBL/GenBank/DDBJ whole genome shotgun (WGS) entry which is preliminary data.</text>
</comment>
<feature type="domain" description="NodB homology" evidence="1">
    <location>
        <begin position="343"/>
        <end position="414"/>
    </location>
</feature>
<dbReference type="SUPFAM" id="SSF102405">
    <property type="entry name" value="MCP/YpsA-like"/>
    <property type="match status" value="1"/>
</dbReference>
<organism evidence="2 3">
    <name type="scientific">Enhygromyxa salina</name>
    <dbReference type="NCBI Taxonomy" id="215803"/>
    <lineage>
        <taxon>Bacteria</taxon>
        <taxon>Pseudomonadati</taxon>
        <taxon>Myxococcota</taxon>
        <taxon>Polyangia</taxon>
        <taxon>Nannocystales</taxon>
        <taxon>Nannocystaceae</taxon>
        <taxon>Enhygromyxa</taxon>
    </lineage>
</organism>
<evidence type="ECO:0000259" key="1">
    <source>
        <dbReference type="Pfam" id="PF01522"/>
    </source>
</evidence>
<dbReference type="OrthoDB" id="9794039at2"/>
<reference evidence="2 3" key="1">
    <citation type="submission" date="2018-03" db="EMBL/GenBank/DDBJ databases">
        <title>Draft Genome Sequences of the Obligatory Marine Myxobacteria Enhygromyxa salina SWB007.</title>
        <authorList>
            <person name="Poehlein A."/>
            <person name="Moghaddam J.A."/>
            <person name="Harms H."/>
            <person name="Alanjari M."/>
            <person name="Koenig G.M."/>
            <person name="Daniel R."/>
            <person name="Schaeberle T.F."/>
        </authorList>
    </citation>
    <scope>NUCLEOTIDE SEQUENCE [LARGE SCALE GENOMIC DNA]</scope>
    <source>
        <strain evidence="2 3">SWB007</strain>
    </source>
</reference>
<protein>
    <submittedName>
        <fullName evidence="2">Polysaccharide deacetylase</fullName>
    </submittedName>
</protein>
<dbReference type="GO" id="GO:0016810">
    <property type="term" value="F:hydrolase activity, acting on carbon-nitrogen (but not peptide) bonds"/>
    <property type="evidence" value="ECO:0007669"/>
    <property type="project" value="InterPro"/>
</dbReference>
<dbReference type="Pfam" id="PF01522">
    <property type="entry name" value="Polysacc_deac_1"/>
    <property type="match status" value="1"/>
</dbReference>
<dbReference type="CDD" id="cd10918">
    <property type="entry name" value="CE4_NodB_like_5s_6s"/>
    <property type="match status" value="1"/>
</dbReference>
<dbReference type="InterPro" id="IPR011330">
    <property type="entry name" value="Glyco_hydro/deAcase_b/a-brl"/>
</dbReference>
<dbReference type="AlphaFoldDB" id="A0A2S9YR42"/>
<dbReference type="Pfam" id="PF18306">
    <property type="entry name" value="LDcluster4"/>
    <property type="match status" value="1"/>
</dbReference>
<evidence type="ECO:0000313" key="2">
    <source>
        <dbReference type="EMBL" id="PRQ07548.1"/>
    </source>
</evidence>
<dbReference type="GO" id="GO:0005829">
    <property type="term" value="C:cytosol"/>
    <property type="evidence" value="ECO:0007669"/>
    <property type="project" value="TreeGrafter"/>
</dbReference>
<dbReference type="SUPFAM" id="SSF88713">
    <property type="entry name" value="Glycoside hydrolase/deacetylase"/>
    <property type="match status" value="1"/>
</dbReference>
<dbReference type="Gene3D" id="3.40.50.450">
    <property type="match status" value="1"/>
</dbReference>
<sequence length="438" mass="47306">MFKPLIAVFGGNRADPEVAATAELLGRGLVDAGFRIVCGGLSGVMAAVSCGARSSVAWTGAEVLGLLPGWTDDEQPNEWIDITLATGMGSQRNNLVARVADAAIAIGGGAGTLSEIALAWHEQRPLGCLAQTGGWAQRLAGERLDERRERPIVSLGSVDAALIWLDDLFPSGVWPGRGPTRWWPAQVPCLHRVHEPGVVGARRIQAELGMSLPLSAIEARLRALAEHVRTWNRAHEQHRQVLVTIDDGHADSTLLAPIFAALPELQPVLFVTAALLDGDRRPLPLTALYAWCATTGRTLAQAGEVLGIDRLGLKLLPEHEQRRRLDAAGIPLEPETEVMLDLQQLADLRDAGWLIGSHGPEHSDLRQLDPAELGPRLLDGRRSLLARGGTPWLAWPEGRNNRAMLELARVAGFAMQFGLDTEAGCERGPELILRSVWT</sequence>